<evidence type="ECO:0000256" key="1">
    <source>
        <dbReference type="ARBA" id="ARBA00022741"/>
    </source>
</evidence>
<dbReference type="InterPro" id="IPR027417">
    <property type="entry name" value="P-loop_NTPase"/>
</dbReference>
<dbReference type="EMBL" id="JAHQCR010000032">
    <property type="protein sequence ID" value="MBU9721232.1"/>
    <property type="molecule type" value="Genomic_DNA"/>
</dbReference>
<name>A0ABS6JRQ1_9BACI</name>
<dbReference type="InterPro" id="IPR006073">
    <property type="entry name" value="GTP-bd"/>
</dbReference>
<keyword evidence="3" id="KW-0472">Membrane</keyword>
<dbReference type="Gene3D" id="3.40.50.300">
    <property type="entry name" value="P-loop containing nucleotide triphosphate hydrolases"/>
    <property type="match status" value="1"/>
</dbReference>
<evidence type="ECO:0000313" key="6">
    <source>
        <dbReference type="Proteomes" id="UP000790580"/>
    </source>
</evidence>
<feature type="transmembrane region" description="Helical" evidence="3">
    <location>
        <begin position="528"/>
        <end position="549"/>
    </location>
</feature>
<dbReference type="InterPro" id="IPR011642">
    <property type="entry name" value="Gate_dom"/>
</dbReference>
<dbReference type="Proteomes" id="UP000790580">
    <property type="component" value="Unassembled WGS sequence"/>
</dbReference>
<feature type="transmembrane region" description="Helical" evidence="3">
    <location>
        <begin position="260"/>
        <end position="284"/>
    </location>
</feature>
<accession>A0ABS6JRQ1</accession>
<dbReference type="InterPro" id="IPR030389">
    <property type="entry name" value="G_FEOB_dom"/>
</dbReference>
<dbReference type="InterPro" id="IPR005225">
    <property type="entry name" value="Small_GTP-bd"/>
</dbReference>
<keyword evidence="1" id="KW-0547">Nucleotide-binding</keyword>
<feature type="transmembrane region" description="Helical" evidence="3">
    <location>
        <begin position="397"/>
        <end position="418"/>
    </location>
</feature>
<keyword evidence="6" id="KW-1185">Reference proteome</keyword>
<feature type="transmembrane region" description="Helical" evidence="3">
    <location>
        <begin position="335"/>
        <end position="357"/>
    </location>
</feature>
<comment type="caution">
    <text evidence="5">The sequence shown here is derived from an EMBL/GenBank/DDBJ whole genome shotgun (WGS) entry which is preliminary data.</text>
</comment>
<reference evidence="5 6" key="1">
    <citation type="submission" date="2021-06" db="EMBL/GenBank/DDBJ databases">
        <title>Bacillus sp. RD4P76, an endophyte from a halophyte.</title>
        <authorList>
            <person name="Sun J.-Q."/>
        </authorList>
    </citation>
    <scope>NUCLEOTIDE SEQUENCE [LARGE SCALE GENOMIC DNA]</scope>
    <source>
        <strain evidence="5 6">JCM 17098</strain>
    </source>
</reference>
<keyword evidence="3" id="KW-0812">Transmembrane</keyword>
<dbReference type="InterPro" id="IPR050860">
    <property type="entry name" value="FeoB_GTPase"/>
</dbReference>
<dbReference type="RefSeq" id="WP_088073418.1">
    <property type="nucleotide sequence ID" value="NZ_JAHQCR010000032.1"/>
</dbReference>
<feature type="transmembrane region" description="Helical" evidence="3">
    <location>
        <begin position="224"/>
        <end position="248"/>
    </location>
</feature>
<feature type="domain" description="FeoB-type G" evidence="4">
    <location>
        <begin position="16"/>
        <end position="176"/>
    </location>
</feature>
<feature type="transmembrane region" description="Helical" evidence="3">
    <location>
        <begin position="556"/>
        <end position="579"/>
    </location>
</feature>
<feature type="transmembrane region" description="Helical" evidence="3">
    <location>
        <begin position="296"/>
        <end position="315"/>
    </location>
</feature>
<feature type="transmembrane region" description="Helical" evidence="3">
    <location>
        <begin position="369"/>
        <end position="391"/>
    </location>
</feature>
<keyword evidence="3" id="KW-1133">Transmembrane helix</keyword>
<keyword evidence="2" id="KW-0342">GTP-binding</keyword>
<dbReference type="Pfam" id="PF07670">
    <property type="entry name" value="Gate"/>
    <property type="match status" value="2"/>
</dbReference>
<protein>
    <submittedName>
        <fullName evidence="5">Ferrous iron transporter B</fullName>
    </submittedName>
</protein>
<evidence type="ECO:0000256" key="2">
    <source>
        <dbReference type="ARBA" id="ARBA00023134"/>
    </source>
</evidence>
<dbReference type="Pfam" id="PF02421">
    <property type="entry name" value="FeoB_N"/>
    <property type="match status" value="1"/>
</dbReference>
<dbReference type="PRINTS" id="PR00326">
    <property type="entry name" value="GTP1OBG"/>
</dbReference>
<gene>
    <name evidence="5" type="ORF">KS407_07190</name>
</gene>
<dbReference type="NCBIfam" id="TIGR00231">
    <property type="entry name" value="small_GTP"/>
    <property type="match status" value="1"/>
</dbReference>
<evidence type="ECO:0000259" key="4">
    <source>
        <dbReference type="PROSITE" id="PS51711"/>
    </source>
</evidence>
<evidence type="ECO:0000256" key="3">
    <source>
        <dbReference type="SAM" id="Phobius"/>
    </source>
</evidence>
<dbReference type="PANTHER" id="PTHR43185:SF1">
    <property type="entry name" value="FE(2+) TRANSPORTER FEOB"/>
    <property type="match status" value="1"/>
</dbReference>
<dbReference type="SUPFAM" id="SSF52540">
    <property type="entry name" value="P-loop containing nucleoside triphosphate hydrolases"/>
    <property type="match status" value="1"/>
</dbReference>
<organism evidence="5 6">
    <name type="scientific">Evansella alkalicola</name>
    <dbReference type="NCBI Taxonomy" id="745819"/>
    <lineage>
        <taxon>Bacteria</taxon>
        <taxon>Bacillati</taxon>
        <taxon>Bacillota</taxon>
        <taxon>Bacilli</taxon>
        <taxon>Bacillales</taxon>
        <taxon>Bacillaceae</taxon>
        <taxon>Evansella</taxon>
    </lineage>
</organism>
<sequence length="586" mass="64358">MKCHSEEIGMTEFSGKKRVLLMGNPNVGKSVIFSALTNKAVMTANYAGTTVSAYKGNLIGVDDIEVIDVPGIYSLDATSEAEMAAVKMYEEKTDLVVCVLDATNLERNLKLGLELRKKQCPVIYLLNMCDIAERKGIRIDKKKLEERLQAPVIPTVAVRRAGFQRLFLLIKKYLKDPGSYPYSINASFTTSIEEISYIAESVQERIEPQPSKIDRWEKWTLQPLTGVPIALIVVILSLGFVVGVGKAIRAVLLLPLLNNYYVPFVESLAGLLVSDESMIYQILVGEFGVLIKGIEWPFALILPYVILFYIVLSILEDSGYLPRLGVLIDGVFKKIGLHGGSVIPVTMGYGCAVPAIIGTRASSSRKERIIIASLVTLAVPCIAQTGAFIALLGDHSILLLFAIFLVSFFIMFISGTILNRKISGVLEPTLIEVPNLLMPSKQALWRKVWMRTKHFMIEAEIPMIIGILVAALTIETGVLNYFSVILEPVVVSWLGLPPEASVALVLGVIRRELAVLPLLGMDLTVNQMFVGALIALLYLPCMSVFFVLIKEFRIRIAATITAATIILAFLVGGLVNQLLRLFGGLL</sequence>
<dbReference type="InterPro" id="IPR011640">
    <property type="entry name" value="Fe2_transport_prot_B_C"/>
</dbReference>
<proteinExistence type="predicted"/>
<dbReference type="Pfam" id="PF07664">
    <property type="entry name" value="FeoB_C"/>
    <property type="match status" value="1"/>
</dbReference>
<dbReference type="PANTHER" id="PTHR43185">
    <property type="entry name" value="FERROUS IRON TRANSPORT PROTEIN B"/>
    <property type="match status" value="1"/>
</dbReference>
<evidence type="ECO:0000313" key="5">
    <source>
        <dbReference type="EMBL" id="MBU9721232.1"/>
    </source>
</evidence>
<dbReference type="PROSITE" id="PS51711">
    <property type="entry name" value="G_FEOB"/>
    <property type="match status" value="1"/>
</dbReference>